<dbReference type="Pfam" id="PF17963">
    <property type="entry name" value="Big_9"/>
    <property type="match status" value="1"/>
</dbReference>
<protein>
    <recommendedName>
        <fullName evidence="1">Cadherin domain-containing protein</fullName>
    </recommendedName>
</protein>
<dbReference type="EMBL" id="UINC01099532">
    <property type="protein sequence ID" value="SVC58878.1"/>
    <property type="molecule type" value="Genomic_DNA"/>
</dbReference>
<feature type="non-terminal residue" evidence="2">
    <location>
        <position position="369"/>
    </location>
</feature>
<dbReference type="GO" id="GO:0007156">
    <property type="term" value="P:homophilic cell adhesion via plasma membrane adhesion molecules"/>
    <property type="evidence" value="ECO:0007669"/>
    <property type="project" value="InterPro"/>
</dbReference>
<gene>
    <name evidence="2" type="ORF">METZ01_LOCUS311732</name>
</gene>
<dbReference type="CDD" id="cd11304">
    <property type="entry name" value="Cadherin_repeat"/>
    <property type="match status" value="1"/>
</dbReference>
<reference evidence="2" key="1">
    <citation type="submission" date="2018-05" db="EMBL/GenBank/DDBJ databases">
        <authorList>
            <person name="Lanie J.A."/>
            <person name="Ng W.-L."/>
            <person name="Kazmierczak K.M."/>
            <person name="Andrzejewski T.M."/>
            <person name="Davidsen T.M."/>
            <person name="Wayne K.J."/>
            <person name="Tettelin H."/>
            <person name="Glass J.I."/>
            <person name="Rusch D."/>
            <person name="Podicherti R."/>
            <person name="Tsui H.-C.T."/>
            <person name="Winkler M.E."/>
        </authorList>
    </citation>
    <scope>NUCLEOTIDE SEQUENCE</scope>
</reference>
<dbReference type="GO" id="GO:0005509">
    <property type="term" value="F:calcium ion binding"/>
    <property type="evidence" value="ECO:0007669"/>
    <property type="project" value="InterPro"/>
</dbReference>
<feature type="domain" description="Cadherin" evidence="1">
    <location>
        <begin position="23"/>
        <end position="119"/>
    </location>
</feature>
<sequence>DEEDQSNTATVTITVNAVNDPPIVQDLSVFVQEDGTTNITLVAYDEDSDDNLLVFDIVDSTSHGSLTVNARALDMWTYTPHSDYDETDSFTYRAFDGDSLSAVATVTIMVTAVNDPPVASNVEVASGGLTSFTFPITDYINDIETDDSGLSVDFVYGGGINGGAIEINDLMVTYTMEMSTDIDYIPYRVSDGVAMSTMSLLTITDLPGMARHNREALFAVNDTVFVTYGSIIQLTLQGLDVSTPFEQLTIDTTSTPVNGSLTNLSSYIHTDGEPSTSRTADYTPTINVSSIDSVLFRVTNSASEELERHIFINIIPVNLVPTLSSIDDQFEDEDGADITVFINPTDPNTNDLLTVSVTSNNTVLLPNGS</sequence>
<feature type="non-terminal residue" evidence="2">
    <location>
        <position position="1"/>
    </location>
</feature>
<dbReference type="GO" id="GO:0016020">
    <property type="term" value="C:membrane"/>
    <property type="evidence" value="ECO:0007669"/>
    <property type="project" value="InterPro"/>
</dbReference>
<dbReference type="Gene3D" id="2.60.40.3440">
    <property type="match status" value="1"/>
</dbReference>
<evidence type="ECO:0000259" key="1">
    <source>
        <dbReference type="PROSITE" id="PS50268"/>
    </source>
</evidence>
<accession>A0A382NED3</accession>
<name>A0A382NED3_9ZZZZ</name>
<organism evidence="2">
    <name type="scientific">marine metagenome</name>
    <dbReference type="NCBI Taxonomy" id="408172"/>
    <lineage>
        <taxon>unclassified sequences</taxon>
        <taxon>metagenomes</taxon>
        <taxon>ecological metagenomes</taxon>
    </lineage>
</organism>
<dbReference type="InterPro" id="IPR002126">
    <property type="entry name" value="Cadherin-like_dom"/>
</dbReference>
<proteinExistence type="predicted"/>
<dbReference type="AlphaFoldDB" id="A0A382NED3"/>
<dbReference type="PROSITE" id="PS50268">
    <property type="entry name" value="CADHERIN_2"/>
    <property type="match status" value="1"/>
</dbReference>
<evidence type="ECO:0000313" key="2">
    <source>
        <dbReference type="EMBL" id="SVC58878.1"/>
    </source>
</evidence>